<dbReference type="InterPro" id="IPR035914">
    <property type="entry name" value="Sperma_CUB_dom_sf"/>
</dbReference>
<evidence type="ECO:0000256" key="3">
    <source>
        <dbReference type="ARBA" id="ARBA00023157"/>
    </source>
</evidence>
<name>A0A5N4C4G8_CAMDR</name>
<keyword evidence="3" id="KW-1015">Disulfide bond</keyword>
<dbReference type="SMART" id="SM00042">
    <property type="entry name" value="CUB"/>
    <property type="match status" value="1"/>
</dbReference>
<dbReference type="CDD" id="cd00041">
    <property type="entry name" value="CUB"/>
    <property type="match status" value="1"/>
</dbReference>
<protein>
    <submittedName>
        <fullName evidence="7">Cubilin</fullName>
    </submittedName>
</protein>
<sequence length="152" mass="16503">MVYTPLNQTSCNCFLVGCGGTLYGDSGSVTSPGYPGTYPNNTHCEWAIIAPAGRLVTVSYYFVSIDDPGDCVHNYLILYDGPDANSPSSGPYCGSVSKTNFKKFPFAICNNKVAYTEDTDIGPFVASSHRVFIKFHAEYAARPSAIRLTWDS</sequence>
<dbReference type="InterPro" id="IPR000859">
    <property type="entry name" value="CUB_dom"/>
</dbReference>
<evidence type="ECO:0000313" key="7">
    <source>
        <dbReference type="EMBL" id="KAB1253795.1"/>
    </source>
</evidence>
<reference evidence="7 8" key="1">
    <citation type="journal article" date="2019" name="Mol. Ecol. Resour.">
        <title>Improving Illumina assemblies with Hi-C and long reads: an example with the North African dromedary.</title>
        <authorList>
            <person name="Elbers J.P."/>
            <person name="Rogers M.F."/>
            <person name="Perelman P.L."/>
            <person name="Proskuryakova A.A."/>
            <person name="Serdyukova N.A."/>
            <person name="Johnson W.E."/>
            <person name="Horin P."/>
            <person name="Corander J."/>
            <person name="Murphy D."/>
            <person name="Burger P.A."/>
        </authorList>
    </citation>
    <scope>NUCLEOTIDE SEQUENCE [LARGE SCALE GENOMIC DNA]</scope>
    <source>
        <strain evidence="7">Drom800</strain>
        <tissue evidence="7">Blood</tissue>
    </source>
</reference>
<dbReference type="Pfam" id="PF00431">
    <property type="entry name" value="CUB"/>
    <property type="match status" value="1"/>
</dbReference>
<organism evidence="7 8">
    <name type="scientific">Camelus dromedarius</name>
    <name type="common">Dromedary</name>
    <name type="synonym">Arabian camel</name>
    <dbReference type="NCBI Taxonomy" id="9838"/>
    <lineage>
        <taxon>Eukaryota</taxon>
        <taxon>Metazoa</taxon>
        <taxon>Chordata</taxon>
        <taxon>Craniata</taxon>
        <taxon>Vertebrata</taxon>
        <taxon>Euteleostomi</taxon>
        <taxon>Mammalia</taxon>
        <taxon>Eutheria</taxon>
        <taxon>Laurasiatheria</taxon>
        <taxon>Artiodactyla</taxon>
        <taxon>Tylopoda</taxon>
        <taxon>Camelidae</taxon>
        <taxon>Camelus</taxon>
    </lineage>
</organism>
<gene>
    <name evidence="7" type="primary">Cubilin</name>
    <name evidence="7" type="ORF">Cadr_000026821</name>
</gene>
<dbReference type="PROSITE" id="PS01180">
    <property type="entry name" value="CUB"/>
    <property type="match status" value="1"/>
</dbReference>
<proteinExistence type="predicted"/>
<keyword evidence="2" id="KW-0677">Repeat</keyword>
<evidence type="ECO:0000256" key="2">
    <source>
        <dbReference type="ARBA" id="ARBA00022737"/>
    </source>
</evidence>
<evidence type="ECO:0000256" key="1">
    <source>
        <dbReference type="ARBA" id="ARBA00022729"/>
    </source>
</evidence>
<keyword evidence="4" id="KW-0325">Glycoprotein</keyword>
<comment type="caution">
    <text evidence="5">Lacks conserved residue(s) required for the propagation of feature annotation.</text>
</comment>
<comment type="caution">
    <text evidence="7">The sequence shown here is derived from an EMBL/GenBank/DDBJ whole genome shotgun (WGS) entry which is preliminary data.</text>
</comment>
<feature type="domain" description="CUB" evidence="6">
    <location>
        <begin position="18"/>
        <end position="142"/>
    </location>
</feature>
<evidence type="ECO:0000313" key="8">
    <source>
        <dbReference type="Proteomes" id="UP000299084"/>
    </source>
</evidence>
<keyword evidence="8" id="KW-1185">Reference proteome</keyword>
<dbReference type="EMBL" id="JWIN03000035">
    <property type="protein sequence ID" value="KAB1253795.1"/>
    <property type="molecule type" value="Genomic_DNA"/>
</dbReference>
<dbReference type="FunFam" id="2.60.120.290:FF:000003">
    <property type="entry name" value="Neuropilin"/>
    <property type="match status" value="1"/>
</dbReference>
<dbReference type="Proteomes" id="UP000299084">
    <property type="component" value="Unassembled WGS sequence"/>
</dbReference>
<dbReference type="PANTHER" id="PTHR24251">
    <property type="entry name" value="OVOCHYMASE-RELATED"/>
    <property type="match status" value="1"/>
</dbReference>
<dbReference type="AlphaFoldDB" id="A0A5N4C4G8"/>
<accession>A0A5N4C4G8</accession>
<dbReference type="Gene3D" id="2.60.120.290">
    <property type="entry name" value="Spermadhesin, CUB domain"/>
    <property type="match status" value="1"/>
</dbReference>
<dbReference type="SUPFAM" id="SSF49854">
    <property type="entry name" value="Spermadhesin, CUB domain"/>
    <property type="match status" value="1"/>
</dbReference>
<evidence type="ECO:0000256" key="4">
    <source>
        <dbReference type="ARBA" id="ARBA00023180"/>
    </source>
</evidence>
<evidence type="ECO:0000259" key="6">
    <source>
        <dbReference type="PROSITE" id="PS01180"/>
    </source>
</evidence>
<evidence type="ECO:0000256" key="5">
    <source>
        <dbReference type="PROSITE-ProRule" id="PRU00059"/>
    </source>
</evidence>
<dbReference type="PANTHER" id="PTHR24251:SF37">
    <property type="entry name" value="CUB DOMAIN-CONTAINING PROTEIN"/>
    <property type="match status" value="1"/>
</dbReference>
<keyword evidence="1" id="KW-0732">Signal</keyword>